<dbReference type="InterPro" id="IPR001387">
    <property type="entry name" value="Cro/C1-type_HTH"/>
</dbReference>
<feature type="domain" description="HTH cro/C1-type" evidence="1">
    <location>
        <begin position="10"/>
        <end position="64"/>
    </location>
</feature>
<dbReference type="GO" id="GO:0003677">
    <property type="term" value="F:DNA binding"/>
    <property type="evidence" value="ECO:0007669"/>
    <property type="project" value="InterPro"/>
</dbReference>
<dbReference type="SMART" id="SM00530">
    <property type="entry name" value="HTH_XRE"/>
    <property type="match status" value="1"/>
</dbReference>
<organism evidence="2">
    <name type="scientific">Podoviridae sp. ctxOS2</name>
    <dbReference type="NCBI Taxonomy" id="2826590"/>
    <lineage>
        <taxon>Viruses</taxon>
        <taxon>Duplodnaviria</taxon>
        <taxon>Heunggongvirae</taxon>
        <taxon>Uroviricota</taxon>
        <taxon>Caudoviricetes</taxon>
    </lineage>
</organism>
<dbReference type="Pfam" id="PF01381">
    <property type="entry name" value="HTH_3"/>
    <property type="match status" value="1"/>
</dbReference>
<proteinExistence type="predicted"/>
<sequence>MSNKNIYSKIEALLSQHNISAYRLSKDTGISTASLTDWKKGRSNPKADKIQIIADYFNVPISYFLDSTEQTKEVPPIKSDALNVDFKNVKVMFYGDYELTEQEKKMVENVIKGVISSRKDERNKK</sequence>
<evidence type="ECO:0000259" key="1">
    <source>
        <dbReference type="PROSITE" id="PS50943"/>
    </source>
</evidence>
<dbReference type="Gene3D" id="1.10.260.40">
    <property type="entry name" value="lambda repressor-like DNA-binding domains"/>
    <property type="match status" value="1"/>
</dbReference>
<name>A0A8S5MAP0_9CAUD</name>
<accession>A0A8S5MAP0</accession>
<evidence type="ECO:0000313" key="2">
    <source>
        <dbReference type="EMBL" id="DAD79381.1"/>
    </source>
</evidence>
<dbReference type="SUPFAM" id="SSF47413">
    <property type="entry name" value="lambda repressor-like DNA-binding domains"/>
    <property type="match status" value="1"/>
</dbReference>
<dbReference type="InterPro" id="IPR010982">
    <property type="entry name" value="Lambda_DNA-bd_dom_sf"/>
</dbReference>
<reference evidence="2" key="1">
    <citation type="journal article" date="2021" name="Proc. Natl. Acad. Sci. U.S.A.">
        <title>A Catalog of Tens of Thousands of Viruses from Human Metagenomes Reveals Hidden Associations with Chronic Diseases.</title>
        <authorList>
            <person name="Tisza M.J."/>
            <person name="Buck C.B."/>
        </authorList>
    </citation>
    <scope>NUCLEOTIDE SEQUENCE</scope>
    <source>
        <strain evidence="2">CtxOS2</strain>
    </source>
</reference>
<dbReference type="PROSITE" id="PS50943">
    <property type="entry name" value="HTH_CROC1"/>
    <property type="match status" value="1"/>
</dbReference>
<dbReference type="EMBL" id="BK014864">
    <property type="protein sequence ID" value="DAD79381.1"/>
    <property type="molecule type" value="Genomic_DNA"/>
</dbReference>
<protein>
    <submittedName>
        <fullName evidence="2">Repressor protein CI</fullName>
    </submittedName>
</protein>
<dbReference type="CDD" id="cd00093">
    <property type="entry name" value="HTH_XRE"/>
    <property type="match status" value="1"/>
</dbReference>